<evidence type="ECO:0000313" key="2">
    <source>
        <dbReference type="Proteomes" id="UP000325292"/>
    </source>
</evidence>
<gene>
    <name evidence="1" type="ORF">BXT84_00235</name>
</gene>
<accession>A0ABM6RML3</accession>
<organism evidence="1 2">
    <name type="scientific">Sulfobacillus thermotolerans</name>
    <dbReference type="NCBI Taxonomy" id="338644"/>
    <lineage>
        <taxon>Bacteria</taxon>
        <taxon>Bacillati</taxon>
        <taxon>Bacillota</taxon>
        <taxon>Clostridia</taxon>
        <taxon>Eubacteriales</taxon>
        <taxon>Clostridiales Family XVII. Incertae Sedis</taxon>
        <taxon>Sulfobacillus</taxon>
    </lineage>
</organism>
<evidence type="ECO:0008006" key="3">
    <source>
        <dbReference type="Google" id="ProtNLM"/>
    </source>
</evidence>
<evidence type="ECO:0000313" key="1">
    <source>
        <dbReference type="EMBL" id="AUW92572.1"/>
    </source>
</evidence>
<keyword evidence="2" id="KW-1185">Reference proteome</keyword>
<dbReference type="PANTHER" id="PTHR36456:SF1">
    <property type="entry name" value="UPF0232 PROTEIN SCO3875"/>
    <property type="match status" value="1"/>
</dbReference>
<sequence length="180" mass="20892">MDTNSEELREVLDRLVERYAWQPAKSLWILESSWRSVAGDTIANRTRILGYKPKILTIAVTSSSWAQQLQYFIPDLITKINQELHTDFVTDIHTRVNLRAFRTAQPHILIGERTYRFGKLRPKTQDLGVLLDHVKHNYHEAVAKWLQDNYHLCPHCGSPVLKPYEYCSVCETALITTKKS</sequence>
<dbReference type="InterPro" id="IPR007922">
    <property type="entry name" value="DciA-like"/>
</dbReference>
<dbReference type="Pfam" id="PF05258">
    <property type="entry name" value="DciA"/>
    <property type="match status" value="1"/>
</dbReference>
<protein>
    <recommendedName>
        <fullName evidence="3">DUF721 domain-containing protein</fullName>
    </recommendedName>
</protein>
<name>A0ABM6RML3_9FIRM</name>
<reference evidence="1 2" key="1">
    <citation type="journal article" date="2019" name="Sci. Rep.">
        <title>Sulfobacillus thermotolerans: new insights into resistance and metabolic capacities of acidophilic chemolithotrophs.</title>
        <authorList>
            <person name="Panyushkina A.E."/>
            <person name="Babenko V.V."/>
            <person name="Nikitina A.S."/>
            <person name="Selezneva O.V."/>
            <person name="Tsaplina I.A."/>
            <person name="Letarova M.A."/>
            <person name="Kostryukova E.S."/>
            <person name="Letarov A.V."/>
        </authorList>
    </citation>
    <scope>NUCLEOTIDE SEQUENCE [LARGE SCALE GENOMIC DNA]</scope>
    <source>
        <strain evidence="1 2">Kr1</strain>
    </source>
</reference>
<proteinExistence type="predicted"/>
<dbReference type="Proteomes" id="UP000325292">
    <property type="component" value="Chromosome"/>
</dbReference>
<dbReference type="PANTHER" id="PTHR36456">
    <property type="entry name" value="UPF0232 PROTEIN SCO3875"/>
    <property type="match status" value="1"/>
</dbReference>
<dbReference type="EMBL" id="CP019454">
    <property type="protein sequence ID" value="AUW92572.1"/>
    <property type="molecule type" value="Genomic_DNA"/>
</dbReference>